<evidence type="ECO:0000313" key="3">
    <source>
        <dbReference type="Proteomes" id="UP000184073"/>
    </source>
</evidence>
<feature type="repeat" description="ANK" evidence="1">
    <location>
        <begin position="196"/>
        <end position="228"/>
    </location>
</feature>
<feature type="repeat" description="ANK" evidence="1">
    <location>
        <begin position="163"/>
        <end position="195"/>
    </location>
</feature>
<reference evidence="3" key="1">
    <citation type="journal article" date="2017" name="Genome Biol.">
        <title>Comparative genomics reveals high biological diversity and specific adaptations in the industrially and medically important fungal genus Aspergillus.</title>
        <authorList>
            <person name="de Vries R.P."/>
            <person name="Riley R."/>
            <person name="Wiebenga A."/>
            <person name="Aguilar-Osorio G."/>
            <person name="Amillis S."/>
            <person name="Uchima C.A."/>
            <person name="Anderluh G."/>
            <person name="Asadollahi M."/>
            <person name="Askin M."/>
            <person name="Barry K."/>
            <person name="Battaglia E."/>
            <person name="Bayram O."/>
            <person name="Benocci T."/>
            <person name="Braus-Stromeyer S.A."/>
            <person name="Caldana C."/>
            <person name="Canovas D."/>
            <person name="Cerqueira G.C."/>
            <person name="Chen F."/>
            <person name="Chen W."/>
            <person name="Choi C."/>
            <person name="Clum A."/>
            <person name="Dos Santos R.A."/>
            <person name="Damasio A.R."/>
            <person name="Diallinas G."/>
            <person name="Emri T."/>
            <person name="Fekete E."/>
            <person name="Flipphi M."/>
            <person name="Freyberg S."/>
            <person name="Gallo A."/>
            <person name="Gournas C."/>
            <person name="Habgood R."/>
            <person name="Hainaut M."/>
            <person name="Harispe M.L."/>
            <person name="Henrissat B."/>
            <person name="Hilden K.S."/>
            <person name="Hope R."/>
            <person name="Hossain A."/>
            <person name="Karabika E."/>
            <person name="Karaffa L."/>
            <person name="Karanyi Z."/>
            <person name="Krasevec N."/>
            <person name="Kuo A."/>
            <person name="Kusch H."/>
            <person name="LaButti K."/>
            <person name="Lagendijk E.L."/>
            <person name="Lapidus A."/>
            <person name="Levasseur A."/>
            <person name="Lindquist E."/>
            <person name="Lipzen A."/>
            <person name="Logrieco A.F."/>
            <person name="MacCabe A."/>
            <person name="Maekelae M.R."/>
            <person name="Malavazi I."/>
            <person name="Melin P."/>
            <person name="Meyer V."/>
            <person name="Mielnichuk N."/>
            <person name="Miskei M."/>
            <person name="Molnar A.P."/>
            <person name="Mule G."/>
            <person name="Ngan C.Y."/>
            <person name="Orejas M."/>
            <person name="Orosz E."/>
            <person name="Ouedraogo J.P."/>
            <person name="Overkamp K.M."/>
            <person name="Park H.-S."/>
            <person name="Perrone G."/>
            <person name="Piumi F."/>
            <person name="Punt P.J."/>
            <person name="Ram A.F."/>
            <person name="Ramon A."/>
            <person name="Rauscher S."/>
            <person name="Record E."/>
            <person name="Riano-Pachon D.M."/>
            <person name="Robert V."/>
            <person name="Roehrig J."/>
            <person name="Ruller R."/>
            <person name="Salamov A."/>
            <person name="Salih N.S."/>
            <person name="Samson R.A."/>
            <person name="Sandor E."/>
            <person name="Sanguinetti M."/>
            <person name="Schuetze T."/>
            <person name="Sepcic K."/>
            <person name="Shelest E."/>
            <person name="Sherlock G."/>
            <person name="Sophianopoulou V."/>
            <person name="Squina F.M."/>
            <person name="Sun H."/>
            <person name="Susca A."/>
            <person name="Todd R.B."/>
            <person name="Tsang A."/>
            <person name="Unkles S.E."/>
            <person name="van de Wiele N."/>
            <person name="van Rossen-Uffink D."/>
            <person name="Oliveira J.V."/>
            <person name="Vesth T.C."/>
            <person name="Visser J."/>
            <person name="Yu J.-H."/>
            <person name="Zhou M."/>
            <person name="Andersen M.R."/>
            <person name="Archer D.B."/>
            <person name="Baker S.E."/>
            <person name="Benoit I."/>
            <person name="Brakhage A.A."/>
            <person name="Braus G.H."/>
            <person name="Fischer R."/>
            <person name="Frisvad J.C."/>
            <person name="Goldman G.H."/>
            <person name="Houbraken J."/>
            <person name="Oakley B."/>
            <person name="Pocsi I."/>
            <person name="Scazzocchio C."/>
            <person name="Seiboth B."/>
            <person name="vanKuyk P.A."/>
            <person name="Wortman J."/>
            <person name="Dyer P.S."/>
            <person name="Grigoriev I.V."/>
        </authorList>
    </citation>
    <scope>NUCLEOTIDE SEQUENCE [LARGE SCALE GENOMIC DNA]</scope>
    <source>
        <strain evidence="3">CBS 583.65</strain>
    </source>
</reference>
<dbReference type="PRINTS" id="PR01415">
    <property type="entry name" value="ANKYRIN"/>
</dbReference>
<gene>
    <name evidence="2" type="ORF">ASPVEDRAFT_28090</name>
</gene>
<dbReference type="AlphaFoldDB" id="A0A1L9PIT2"/>
<dbReference type="SMART" id="SM00248">
    <property type="entry name" value="ANK"/>
    <property type="match status" value="8"/>
</dbReference>
<keyword evidence="3" id="KW-1185">Reference proteome</keyword>
<dbReference type="PANTHER" id="PTHR22677:SF4">
    <property type="entry name" value="USHER SYNDROME TYPE-1G PROTEIN-LIKE PROTEIN"/>
    <property type="match status" value="1"/>
</dbReference>
<feature type="repeat" description="ANK" evidence="1">
    <location>
        <begin position="295"/>
        <end position="327"/>
    </location>
</feature>
<accession>A0A1L9PIT2</accession>
<evidence type="ECO:0000313" key="2">
    <source>
        <dbReference type="EMBL" id="OJJ01428.1"/>
    </source>
</evidence>
<dbReference type="InterPro" id="IPR039323">
    <property type="entry name" value="ANKRD_45/46/60"/>
</dbReference>
<dbReference type="PROSITE" id="PS50088">
    <property type="entry name" value="ANK_REPEAT"/>
    <property type="match status" value="6"/>
</dbReference>
<dbReference type="Proteomes" id="UP000184073">
    <property type="component" value="Unassembled WGS sequence"/>
</dbReference>
<organism evidence="2 3">
    <name type="scientific">Aspergillus versicolor CBS 583.65</name>
    <dbReference type="NCBI Taxonomy" id="1036611"/>
    <lineage>
        <taxon>Eukaryota</taxon>
        <taxon>Fungi</taxon>
        <taxon>Dikarya</taxon>
        <taxon>Ascomycota</taxon>
        <taxon>Pezizomycotina</taxon>
        <taxon>Eurotiomycetes</taxon>
        <taxon>Eurotiomycetidae</taxon>
        <taxon>Eurotiales</taxon>
        <taxon>Aspergillaceae</taxon>
        <taxon>Aspergillus</taxon>
        <taxon>Aspergillus subgen. Nidulantes</taxon>
    </lineage>
</organism>
<evidence type="ECO:0000256" key="1">
    <source>
        <dbReference type="PROSITE-ProRule" id="PRU00023"/>
    </source>
</evidence>
<dbReference type="EMBL" id="KV878128">
    <property type="protein sequence ID" value="OJJ01428.1"/>
    <property type="molecule type" value="Genomic_DNA"/>
</dbReference>
<dbReference type="InterPro" id="IPR002110">
    <property type="entry name" value="Ankyrin_rpt"/>
</dbReference>
<feature type="repeat" description="ANK" evidence="1">
    <location>
        <begin position="262"/>
        <end position="294"/>
    </location>
</feature>
<dbReference type="Pfam" id="PF00023">
    <property type="entry name" value="Ank"/>
    <property type="match status" value="1"/>
</dbReference>
<dbReference type="OrthoDB" id="366390at2759"/>
<name>A0A1L9PIT2_ASPVE</name>
<dbReference type="PROSITE" id="PS50297">
    <property type="entry name" value="ANK_REP_REGION"/>
    <property type="match status" value="5"/>
</dbReference>
<dbReference type="GeneID" id="63725584"/>
<dbReference type="STRING" id="1036611.A0A1L9PIT2"/>
<dbReference type="RefSeq" id="XP_040667190.1">
    <property type="nucleotide sequence ID" value="XM_040810073.1"/>
</dbReference>
<dbReference type="InterPro" id="IPR036770">
    <property type="entry name" value="Ankyrin_rpt-contain_sf"/>
</dbReference>
<dbReference type="Pfam" id="PF12796">
    <property type="entry name" value="Ank_2"/>
    <property type="match status" value="3"/>
</dbReference>
<dbReference type="Gene3D" id="1.25.40.20">
    <property type="entry name" value="Ankyrin repeat-containing domain"/>
    <property type="match status" value="2"/>
</dbReference>
<dbReference type="PANTHER" id="PTHR22677">
    <property type="entry name" value="ANKYRIN REPEAT DOMAIN-CONTAINING PROTEIN 60"/>
    <property type="match status" value="1"/>
</dbReference>
<keyword evidence="1" id="KW-0040">ANK repeat</keyword>
<feature type="repeat" description="ANK" evidence="1">
    <location>
        <begin position="229"/>
        <end position="261"/>
    </location>
</feature>
<sequence>MAIPHLLGLPMELIYQIFEDFSPGEVMPFAQTSQGALVLSLSFVDLEEMFKWACEENIKQAMLLMRSAILRAAQDDPEIGYNALAQACKGRHIEIVQLLVSSGVRIEWPGSLGLTRKADFYNTPLGCAMRDSNPKLLNLLLEAGANIDSATNHYSEPSAPYIPQPSLLHHASIHGFISLIHILLARGADVNQHDRLGTTPLQLAAEWGHIKIVKLFLSRGADINQRGRFYSTPLHQAAENGHVMIVKLLLAHGADVDLADNKGRTALSVAACQEYKATVRLLLDAGAQIDTRDKAGYTPLILATMRNRDAILKLLVQSGADVNLESKLGRTALSFAVEFSLHHIVEYLAGRGADAYYASRYGLSPMCYAEKRRKTYRLVTALKEAGCRRTRCWVSRERGGYQEHLMGNHFHTN</sequence>
<dbReference type="SUPFAM" id="SSF48403">
    <property type="entry name" value="Ankyrin repeat"/>
    <property type="match status" value="1"/>
</dbReference>
<protein>
    <submittedName>
        <fullName evidence="2">Uncharacterized protein</fullName>
    </submittedName>
</protein>
<dbReference type="VEuPathDB" id="FungiDB:ASPVEDRAFT_28090"/>
<proteinExistence type="predicted"/>
<feature type="repeat" description="ANK" evidence="1">
    <location>
        <begin position="120"/>
        <end position="152"/>
    </location>
</feature>